<dbReference type="EMBL" id="CAJFCV020000001">
    <property type="protein sequence ID" value="CAG9079829.1"/>
    <property type="molecule type" value="Genomic_DNA"/>
</dbReference>
<feature type="signal peptide" evidence="1">
    <location>
        <begin position="1"/>
        <end position="18"/>
    </location>
</feature>
<keyword evidence="5" id="KW-1185">Reference proteome</keyword>
<reference evidence="3" key="2">
    <citation type="submission" date="2020-08" db="EMBL/GenBank/DDBJ databases">
        <authorList>
            <person name="Kikuchi T."/>
        </authorList>
    </citation>
    <scope>NUCLEOTIDE SEQUENCE</scope>
    <source>
        <strain evidence="2">Ka4C1</strain>
    </source>
</reference>
<dbReference type="Proteomes" id="UP000582659">
    <property type="component" value="Unassembled WGS sequence"/>
</dbReference>
<feature type="chain" id="PRO_5035359744" evidence="1">
    <location>
        <begin position="19"/>
        <end position="384"/>
    </location>
</feature>
<sequence length="384" mass="43409">MLALIVWLSAVALRPAYGFSPSSACVHNATYMPSSVYPCPANETCIEVNFTNFTEYMEEYHDQNEPLYFASYHSKYDNNTGRFTRGPFCKEGERRAVLPFRWMTSHRIYGSQNPELFLHLMNDQVEIVTMEDAPLANVSNDLKYSIASLLSPQLADTQVKSAFVFQKYLFLNATTAIDTTKLSSTSNLKKGINDQATHETNNTGLIGLAEIPSERVNSTTLQQIREHCFNPNEYCATDISNGELYVHNRPIAYKFKDVLVETYWFQRHCEVLPMFRIRHRKMPGNKVFDFPEVQGFITHNDSLDWGGRRMDRRSIMPIIRGNEPIFEFISKHTTMAPPSASTAPPPSAAPILGGNVLIEAASSVIHSANGSSVAKYLRVLIPFW</sequence>
<accession>A0A1I7S6S6</accession>
<dbReference type="WBParaSite" id="BXY_0871400.1">
    <property type="protein sequence ID" value="BXY_0871400.1"/>
    <property type="gene ID" value="BXY_0871400"/>
</dbReference>
<evidence type="ECO:0000313" key="2">
    <source>
        <dbReference type="EMBL" id="CAD5207993.1"/>
    </source>
</evidence>
<proteinExistence type="predicted"/>
<dbReference type="EMBL" id="CAJFDI010000001">
    <property type="protein sequence ID" value="CAD5207993.1"/>
    <property type="molecule type" value="Genomic_DNA"/>
</dbReference>
<dbReference type="Proteomes" id="UP000095284">
    <property type="component" value="Unplaced"/>
</dbReference>
<evidence type="ECO:0000313" key="5">
    <source>
        <dbReference type="Proteomes" id="UP000659654"/>
    </source>
</evidence>
<reference evidence="6" key="1">
    <citation type="submission" date="2016-11" db="UniProtKB">
        <authorList>
            <consortium name="WormBaseParasite"/>
        </authorList>
    </citation>
    <scope>IDENTIFICATION</scope>
</reference>
<evidence type="ECO:0000313" key="6">
    <source>
        <dbReference type="WBParaSite" id="BXY_0871400.1"/>
    </source>
</evidence>
<evidence type="ECO:0000313" key="4">
    <source>
        <dbReference type="Proteomes" id="UP000095284"/>
    </source>
</evidence>
<protein>
    <submittedName>
        <fullName evidence="2">(pine wood nematode) hypothetical protein</fullName>
    </submittedName>
</protein>
<gene>
    <name evidence="2" type="ORF">BXYJ_LOCUS229</name>
</gene>
<evidence type="ECO:0000313" key="3">
    <source>
        <dbReference type="EMBL" id="CAG9079829.1"/>
    </source>
</evidence>
<organism evidence="4 6">
    <name type="scientific">Bursaphelenchus xylophilus</name>
    <name type="common">Pinewood nematode worm</name>
    <name type="synonym">Aphelenchoides xylophilus</name>
    <dbReference type="NCBI Taxonomy" id="6326"/>
    <lineage>
        <taxon>Eukaryota</taxon>
        <taxon>Metazoa</taxon>
        <taxon>Ecdysozoa</taxon>
        <taxon>Nematoda</taxon>
        <taxon>Chromadorea</taxon>
        <taxon>Rhabditida</taxon>
        <taxon>Tylenchina</taxon>
        <taxon>Tylenchomorpha</taxon>
        <taxon>Aphelenchoidea</taxon>
        <taxon>Aphelenchoididae</taxon>
        <taxon>Bursaphelenchus</taxon>
    </lineage>
</organism>
<name>A0A1I7S6S6_BURXY</name>
<evidence type="ECO:0000256" key="1">
    <source>
        <dbReference type="SAM" id="SignalP"/>
    </source>
</evidence>
<dbReference type="AlphaFoldDB" id="A0A1I7S6S6"/>
<dbReference type="Proteomes" id="UP000659654">
    <property type="component" value="Unassembled WGS sequence"/>
</dbReference>
<keyword evidence="1" id="KW-0732">Signal</keyword>